<gene>
    <name evidence="2" type="ORF">KC19_3G253200</name>
</gene>
<feature type="chain" id="PRO_5035925707" evidence="1">
    <location>
        <begin position="16"/>
        <end position="55"/>
    </location>
</feature>
<evidence type="ECO:0000313" key="3">
    <source>
        <dbReference type="Proteomes" id="UP000822688"/>
    </source>
</evidence>
<feature type="signal peptide" evidence="1">
    <location>
        <begin position="1"/>
        <end position="15"/>
    </location>
</feature>
<proteinExistence type="predicted"/>
<name>A0A8T0IPC1_CERPU</name>
<dbReference type="Proteomes" id="UP000822688">
    <property type="component" value="Chromosome 3"/>
</dbReference>
<evidence type="ECO:0000313" key="2">
    <source>
        <dbReference type="EMBL" id="KAG0585042.1"/>
    </source>
</evidence>
<keyword evidence="3" id="KW-1185">Reference proteome</keyword>
<evidence type="ECO:0000256" key="1">
    <source>
        <dbReference type="SAM" id="SignalP"/>
    </source>
</evidence>
<accession>A0A8T0IPC1</accession>
<dbReference type="AlphaFoldDB" id="A0A8T0IPC1"/>
<reference evidence="2" key="1">
    <citation type="submission" date="2020-06" db="EMBL/GenBank/DDBJ databases">
        <title>WGS assembly of Ceratodon purpureus strain R40.</title>
        <authorList>
            <person name="Carey S.B."/>
            <person name="Jenkins J."/>
            <person name="Shu S."/>
            <person name="Lovell J.T."/>
            <person name="Sreedasyam A."/>
            <person name="Maumus F."/>
            <person name="Tiley G.P."/>
            <person name="Fernandez-Pozo N."/>
            <person name="Barry K."/>
            <person name="Chen C."/>
            <person name="Wang M."/>
            <person name="Lipzen A."/>
            <person name="Daum C."/>
            <person name="Saski C.A."/>
            <person name="Payton A.C."/>
            <person name="Mcbreen J.C."/>
            <person name="Conrad R.E."/>
            <person name="Kollar L.M."/>
            <person name="Olsson S."/>
            <person name="Huttunen S."/>
            <person name="Landis J.B."/>
            <person name="Wickett N.J."/>
            <person name="Johnson M.G."/>
            <person name="Rensing S.A."/>
            <person name="Grimwood J."/>
            <person name="Schmutz J."/>
            <person name="Mcdaniel S.F."/>
        </authorList>
    </citation>
    <scope>NUCLEOTIDE SEQUENCE</scope>
    <source>
        <strain evidence="2">R40</strain>
    </source>
</reference>
<comment type="caution">
    <text evidence="2">The sequence shown here is derived from an EMBL/GenBank/DDBJ whole genome shotgun (WGS) entry which is preliminary data.</text>
</comment>
<protein>
    <submittedName>
        <fullName evidence="2">Uncharacterized protein</fullName>
    </submittedName>
</protein>
<dbReference type="EMBL" id="CM026423">
    <property type="protein sequence ID" value="KAG0585042.1"/>
    <property type="molecule type" value="Genomic_DNA"/>
</dbReference>
<sequence>MTDILLLIASQLLELHIILMSDRCSAPIWHLTIAKGGAGKSTHVPKCQIQVRHTF</sequence>
<keyword evidence="1" id="KW-0732">Signal</keyword>
<organism evidence="2 3">
    <name type="scientific">Ceratodon purpureus</name>
    <name type="common">Fire moss</name>
    <name type="synonym">Dicranum purpureum</name>
    <dbReference type="NCBI Taxonomy" id="3225"/>
    <lineage>
        <taxon>Eukaryota</taxon>
        <taxon>Viridiplantae</taxon>
        <taxon>Streptophyta</taxon>
        <taxon>Embryophyta</taxon>
        <taxon>Bryophyta</taxon>
        <taxon>Bryophytina</taxon>
        <taxon>Bryopsida</taxon>
        <taxon>Dicranidae</taxon>
        <taxon>Pseudoditrichales</taxon>
        <taxon>Ditrichaceae</taxon>
        <taxon>Ceratodon</taxon>
    </lineage>
</organism>